<dbReference type="PANTHER" id="PTHR32080">
    <property type="entry name" value="ANTIFUNGAL PROTEIN GINKBILOBIN-2-LIKE"/>
    <property type="match status" value="1"/>
</dbReference>
<feature type="domain" description="Gnk2-homologous" evidence="16">
    <location>
        <begin position="152"/>
        <end position="255"/>
    </location>
</feature>
<dbReference type="InterPro" id="IPR038408">
    <property type="entry name" value="GNK2_sf"/>
</dbReference>
<evidence type="ECO:0000313" key="17">
    <source>
        <dbReference type="EMBL" id="PIN21737.1"/>
    </source>
</evidence>
<evidence type="ECO:0000256" key="5">
    <source>
        <dbReference type="ARBA" id="ARBA00022692"/>
    </source>
</evidence>
<dbReference type="AlphaFoldDB" id="A0A2G9HW40"/>
<evidence type="ECO:0000256" key="4">
    <source>
        <dbReference type="ARBA" id="ARBA00022581"/>
    </source>
</evidence>
<dbReference type="FunFam" id="3.30.430.20:FF:000001">
    <property type="entry name" value="cysteine-rich repeat secretory protein 3"/>
    <property type="match status" value="1"/>
</dbReference>
<dbReference type="FunFam" id="3.30.430.20:FF:000020">
    <property type="entry name" value="Cysteine-rich repeat secretory protein 60"/>
    <property type="match status" value="1"/>
</dbReference>
<keyword evidence="10 15" id="KW-0472">Membrane</keyword>
<comment type="caution">
    <text evidence="17">The sequence shown here is derived from an EMBL/GenBank/DDBJ whole genome shotgun (WGS) entry which is preliminary data.</text>
</comment>
<protein>
    <recommendedName>
        <fullName evidence="16">Gnk2-homologous domain-containing protein</fullName>
    </recommendedName>
</protein>
<dbReference type="GO" id="GO:0009506">
    <property type="term" value="C:plasmodesma"/>
    <property type="evidence" value="ECO:0007669"/>
    <property type="project" value="UniProtKB-SubCell"/>
</dbReference>
<keyword evidence="5 15" id="KW-0812">Transmembrane</keyword>
<dbReference type="EMBL" id="NKXS01000892">
    <property type="protein sequence ID" value="PIN21737.1"/>
    <property type="molecule type" value="Genomic_DNA"/>
</dbReference>
<evidence type="ECO:0000256" key="8">
    <source>
        <dbReference type="ARBA" id="ARBA00022949"/>
    </source>
</evidence>
<dbReference type="CDD" id="cd23509">
    <property type="entry name" value="Gnk2-like"/>
    <property type="match status" value="2"/>
</dbReference>
<evidence type="ECO:0000256" key="9">
    <source>
        <dbReference type="ARBA" id="ARBA00022989"/>
    </source>
</evidence>
<dbReference type="Gene3D" id="3.30.430.20">
    <property type="entry name" value="Gnk2 domain, C-X8-C-X2-C motif"/>
    <property type="match status" value="2"/>
</dbReference>
<evidence type="ECO:0000256" key="1">
    <source>
        <dbReference type="ARBA" id="ARBA00004251"/>
    </source>
</evidence>
<name>A0A2G9HW40_9LAMI</name>
<dbReference type="GO" id="GO:0042742">
    <property type="term" value="P:defense response to bacterium"/>
    <property type="evidence" value="ECO:0007669"/>
    <property type="project" value="TreeGrafter"/>
</dbReference>
<evidence type="ECO:0000256" key="12">
    <source>
        <dbReference type="ARBA" id="ARBA00024184"/>
    </source>
</evidence>
<evidence type="ECO:0000256" key="14">
    <source>
        <dbReference type="ARBA" id="ARBA00064287"/>
    </source>
</evidence>
<dbReference type="Pfam" id="PF01657">
    <property type="entry name" value="Stress-antifung"/>
    <property type="match status" value="2"/>
</dbReference>
<proteinExistence type="inferred from homology"/>
<evidence type="ECO:0000256" key="2">
    <source>
        <dbReference type="ARBA" id="ARBA00022448"/>
    </source>
</evidence>
<evidence type="ECO:0000259" key="16">
    <source>
        <dbReference type="PROSITE" id="PS51473"/>
    </source>
</evidence>
<dbReference type="PROSITE" id="PS51473">
    <property type="entry name" value="GNK2"/>
    <property type="match status" value="2"/>
</dbReference>
<dbReference type="Proteomes" id="UP000231279">
    <property type="component" value="Unassembled WGS sequence"/>
</dbReference>
<dbReference type="GO" id="GO:0005886">
    <property type="term" value="C:plasma membrane"/>
    <property type="evidence" value="ECO:0007669"/>
    <property type="project" value="UniProtKB-SubCell"/>
</dbReference>
<evidence type="ECO:0000256" key="10">
    <source>
        <dbReference type="ARBA" id="ARBA00023136"/>
    </source>
</evidence>
<keyword evidence="9 15" id="KW-1133">Transmembrane helix</keyword>
<dbReference type="PANTHER" id="PTHR32080:SF31">
    <property type="entry name" value="PLASMODESMATA-LOCATED PROTEIN 6"/>
    <property type="match status" value="1"/>
</dbReference>
<evidence type="ECO:0000256" key="3">
    <source>
        <dbReference type="ARBA" id="ARBA00022475"/>
    </source>
</evidence>
<evidence type="ECO:0000313" key="18">
    <source>
        <dbReference type="Proteomes" id="UP000231279"/>
    </source>
</evidence>
<accession>A0A2G9HW40</accession>
<gene>
    <name evidence="17" type="ORF">CDL12_05547</name>
</gene>
<comment type="subunit">
    <text evidence="14">(Microbial infection) Interacts with Grapevine fanleaf virus (GFLV) 2B-MP.</text>
</comment>
<reference evidence="18" key="1">
    <citation type="journal article" date="2018" name="Gigascience">
        <title>Genome assembly of the Pink Ipe (Handroanthus impetiginosus, Bignoniaceae), a highly valued, ecologically keystone Neotropical timber forest tree.</title>
        <authorList>
            <person name="Silva-Junior O.B."/>
            <person name="Grattapaglia D."/>
            <person name="Novaes E."/>
            <person name="Collevatti R.G."/>
        </authorList>
    </citation>
    <scope>NUCLEOTIDE SEQUENCE [LARGE SCALE GENOMIC DNA]</scope>
    <source>
        <strain evidence="18">cv. UFG-1</strain>
    </source>
</reference>
<comment type="subcellular location">
    <subcellularLocation>
        <location evidence="12">Cell junction</location>
        <location evidence="12">Plasmodesma</location>
    </subcellularLocation>
    <subcellularLocation>
        <location evidence="1">Cell membrane</location>
        <topology evidence="1">Single-pass type I membrane protein</topology>
    </subcellularLocation>
</comment>
<keyword evidence="8" id="KW-0965">Cell junction</keyword>
<evidence type="ECO:0000256" key="11">
    <source>
        <dbReference type="ARBA" id="ARBA00023157"/>
    </source>
</evidence>
<evidence type="ECO:0000256" key="15">
    <source>
        <dbReference type="SAM" id="Phobius"/>
    </source>
</evidence>
<comment type="similarity">
    <text evidence="13">Belongs to the cysteine-rich repeat secretory protein family. Plasmodesmata-located proteins (PDLD) subfamily.</text>
</comment>
<keyword evidence="2" id="KW-0813">Transport</keyword>
<dbReference type="OrthoDB" id="1097929at2759"/>
<organism evidence="17 18">
    <name type="scientific">Handroanthus impetiginosus</name>
    <dbReference type="NCBI Taxonomy" id="429701"/>
    <lineage>
        <taxon>Eukaryota</taxon>
        <taxon>Viridiplantae</taxon>
        <taxon>Streptophyta</taxon>
        <taxon>Embryophyta</taxon>
        <taxon>Tracheophyta</taxon>
        <taxon>Spermatophyta</taxon>
        <taxon>Magnoliopsida</taxon>
        <taxon>eudicotyledons</taxon>
        <taxon>Gunneridae</taxon>
        <taxon>Pentapetalae</taxon>
        <taxon>asterids</taxon>
        <taxon>lamiids</taxon>
        <taxon>Lamiales</taxon>
        <taxon>Bignoniaceae</taxon>
        <taxon>Crescentiina</taxon>
        <taxon>Tabebuia alliance</taxon>
        <taxon>Handroanthus</taxon>
    </lineage>
</organism>
<feature type="transmembrane region" description="Helical" evidence="15">
    <location>
        <begin position="12"/>
        <end position="32"/>
    </location>
</feature>
<keyword evidence="18" id="KW-1185">Reference proteome</keyword>
<keyword evidence="11" id="KW-1015">Disulfide bond</keyword>
<dbReference type="STRING" id="429701.A0A2G9HW40"/>
<evidence type="ECO:0000256" key="6">
    <source>
        <dbReference type="ARBA" id="ARBA00022729"/>
    </source>
</evidence>
<evidence type="ECO:0000256" key="7">
    <source>
        <dbReference type="ARBA" id="ARBA00022737"/>
    </source>
</evidence>
<keyword evidence="7" id="KW-0677">Repeat</keyword>
<dbReference type="InterPro" id="IPR051378">
    <property type="entry name" value="Cell2Cell_Antifungal"/>
</dbReference>
<keyword evidence="6" id="KW-0732">Signal</keyword>
<feature type="domain" description="Gnk2-homologous" evidence="16">
    <location>
        <begin position="41"/>
        <end position="147"/>
    </location>
</feature>
<evidence type="ECO:0000256" key="13">
    <source>
        <dbReference type="ARBA" id="ARBA00038393"/>
    </source>
</evidence>
<keyword evidence="4" id="KW-0945">Host-virus interaction</keyword>
<sequence length="290" mass="30937">MNINIIMHGEASALGPLCVFLVMVVVSVSVFANPSTSSSLESFIYVGCSQLRYNPGSPYETNLNSMLASLVNSASISNFNNFKISLPGSTQSDVLYGLFQCRGDQTSSDCHHCVANAVNRIGTFCVGTSGGAMQLEGCFIKYDNTSFLGAQDKSLMSSKCGAPASIGYDSDQDLLTRRDAVLAYLTAAGGGGEYFRVGGSGKVQGMVQCVQDLSGSECQDCLSEAIQRLKSECGTAAWGDMFLAKCYARYSQAHTSKTPAAELHHPPACAAWWLTPSLVLFVFFNLILPL</sequence>
<dbReference type="InterPro" id="IPR002902">
    <property type="entry name" value="GNK2"/>
</dbReference>
<keyword evidence="3" id="KW-1003">Cell membrane</keyword>